<evidence type="ECO:0000313" key="1">
    <source>
        <dbReference type="EMBL" id="CCI45742.1"/>
    </source>
</evidence>
<organism evidence="1 2">
    <name type="scientific">Albugo candida</name>
    <dbReference type="NCBI Taxonomy" id="65357"/>
    <lineage>
        <taxon>Eukaryota</taxon>
        <taxon>Sar</taxon>
        <taxon>Stramenopiles</taxon>
        <taxon>Oomycota</taxon>
        <taxon>Peronosporomycetes</taxon>
        <taxon>Albuginales</taxon>
        <taxon>Albuginaceae</taxon>
        <taxon>Albugo</taxon>
    </lineage>
</organism>
<name>A0A024GHB8_9STRA</name>
<gene>
    <name evidence="1" type="ORF">BN9_066390</name>
</gene>
<dbReference type="AlphaFoldDB" id="A0A024GHB8"/>
<dbReference type="EMBL" id="CAIX01000105">
    <property type="protein sequence ID" value="CCI45742.1"/>
    <property type="molecule type" value="Genomic_DNA"/>
</dbReference>
<keyword evidence="2" id="KW-1185">Reference proteome</keyword>
<evidence type="ECO:0000313" key="2">
    <source>
        <dbReference type="Proteomes" id="UP000053237"/>
    </source>
</evidence>
<accession>A0A024GHB8</accession>
<protein>
    <submittedName>
        <fullName evidence="1">Uncharacterized protein</fullName>
    </submittedName>
</protein>
<proteinExistence type="predicted"/>
<reference evidence="1 2" key="1">
    <citation type="submission" date="2012-05" db="EMBL/GenBank/DDBJ databases">
        <title>Recombination and specialization in a pathogen metapopulation.</title>
        <authorList>
            <person name="Gardiner A."/>
            <person name="Kemen E."/>
            <person name="Schultz-Larsen T."/>
            <person name="MacLean D."/>
            <person name="Van Oosterhout C."/>
            <person name="Jones J.D.G."/>
        </authorList>
    </citation>
    <scope>NUCLEOTIDE SEQUENCE [LARGE SCALE GENOMIC DNA]</scope>
    <source>
        <strain evidence="1 2">Ac Nc2</strain>
    </source>
</reference>
<comment type="caution">
    <text evidence="1">The sequence shown here is derived from an EMBL/GenBank/DDBJ whole genome shotgun (WGS) entry which is preliminary data.</text>
</comment>
<sequence length="238" mass="26607">MRAKSLKLLIQERLRAKIVREDGAENGGVQRSVTPSSIYPEIFDSLVFCNSNLTGKILASAVSTEHKQREIAPEIDPILDVSTSSTFYDKVESPDEFEHPKYDKHIFRDNSQLGEGSECGTEVCFMMDSTPVFCHAERIISPPNSVFSFSQPSFPANRPMLTELSADTNLHEEKMGTKRKADAQILLRAVQGSAAAFVEKRRRRAPQLTPRTLATQRWMHSLSSTLNVKCVSNCDVCL</sequence>
<dbReference type="InParanoid" id="A0A024GHB8"/>
<dbReference type="Proteomes" id="UP000053237">
    <property type="component" value="Unassembled WGS sequence"/>
</dbReference>